<evidence type="ECO:0000313" key="7">
    <source>
        <dbReference type="EMBL" id="OKL59557.1"/>
    </source>
</evidence>
<dbReference type="GO" id="GO:0006351">
    <property type="term" value="P:DNA-templated transcription"/>
    <property type="evidence" value="ECO:0007669"/>
    <property type="project" value="InterPro"/>
</dbReference>
<evidence type="ECO:0000313" key="8">
    <source>
        <dbReference type="Proteomes" id="UP000214365"/>
    </source>
</evidence>
<evidence type="ECO:0000256" key="1">
    <source>
        <dbReference type="ARBA" id="ARBA00004123"/>
    </source>
</evidence>
<proteinExistence type="predicted"/>
<dbReference type="PANTHER" id="PTHR31001:SF40">
    <property type="entry name" value="ZN(II)2CYS6 TRANSCRIPTION FACTOR (EUROFUNG)"/>
    <property type="match status" value="1"/>
</dbReference>
<dbReference type="GO" id="GO:0005634">
    <property type="term" value="C:nucleus"/>
    <property type="evidence" value="ECO:0007669"/>
    <property type="project" value="UniProtKB-SubCell"/>
</dbReference>
<evidence type="ECO:0000256" key="4">
    <source>
        <dbReference type="ARBA" id="ARBA00023242"/>
    </source>
</evidence>
<dbReference type="Proteomes" id="UP000214365">
    <property type="component" value="Unassembled WGS sequence"/>
</dbReference>
<dbReference type="GeneID" id="31004770"/>
<accession>A0A225B175</accession>
<gene>
    <name evidence="7" type="ORF">UA08_05014</name>
</gene>
<dbReference type="InterPro" id="IPR007219">
    <property type="entry name" value="XnlR_reg_dom"/>
</dbReference>
<evidence type="ECO:0000256" key="2">
    <source>
        <dbReference type="ARBA" id="ARBA00023015"/>
    </source>
</evidence>
<sequence>MTAPHVSDSSLTSPAAVFSQQDWNNVFAAWSDSLSQDILAGQAGTARKHALPGKSPPERQQQQQHHHHHHHRHHYYGSLNSVAPAHLEPTNTDVSQSASSHRLDSVGNDNSPIQTGYMASQSASTPHYVERSFWALVHGQELICENFLDATDHDANITKPRWHGDLTGLDKLLTQIPTKSVCDLFLQSFLAGIHPIHPFIHIPKFHSDYLDFWSWHTRKQKTSLKPSDRFWRDPTFIPLLFSTLFCGAAAAPESFWSTAPPLVDLDIGSTVDQLRNCYLQGLELCKHTQYPTLNTLVAALLGHALSNRGKDILADISFFDTIVRISQSMGLHMEHSSTTERRLDPVTLETYRRVWWHVLWLDMQYSLRYGSQTRCGSEGNHWNVRMVSEASDETMVVEGSQPDLFASSIRSPNSNRTSVIVLFATGRYETVRFMHAFLNRLNSCHPLTQDDLNTQLDAFKKLHMKMNQLIGRMPVRGAPERGFVPFRMSNASMLTDESLYSDQSENPSVFISWARVTLTMLMTSALLTLQKAFLGHPSLNSENSLWVNSFRLSINYIRYLLQIVRVPAFAPYFWFLTKNVSIAQAVLLILIYLRLNPSSPDAYMALYFVDETFEILETMNPKLKGLGVSDAGNCSSAAASGERSLTVWGFLKAMRTILSPAHVENKAPTPDYFQCLFNNDCVASMHSSLSSTTSLPLSSNINSSCLQTPEITLGRCTAKEDLAHEGGYVPYLGNIQIPSGSIAGATHPSCEPMPGLEFADLESWSSIVLRNLEAFD</sequence>
<dbReference type="AlphaFoldDB" id="A0A225B175"/>
<feature type="compositionally biased region" description="Basic residues" evidence="5">
    <location>
        <begin position="64"/>
        <end position="75"/>
    </location>
</feature>
<dbReference type="CDD" id="cd12148">
    <property type="entry name" value="fungal_TF_MHR"/>
    <property type="match status" value="1"/>
</dbReference>
<dbReference type="Pfam" id="PF04082">
    <property type="entry name" value="Fungal_trans"/>
    <property type="match status" value="1"/>
</dbReference>
<evidence type="ECO:0000256" key="5">
    <source>
        <dbReference type="SAM" id="MobiDB-lite"/>
    </source>
</evidence>
<name>A0A225B175_TALAT</name>
<feature type="region of interest" description="Disordered" evidence="5">
    <location>
        <begin position="41"/>
        <end position="119"/>
    </location>
</feature>
<comment type="caution">
    <text evidence="7">The sequence shown here is derived from an EMBL/GenBank/DDBJ whole genome shotgun (WGS) entry which is preliminary data.</text>
</comment>
<dbReference type="STRING" id="1441469.A0A225B175"/>
<organism evidence="7 8">
    <name type="scientific">Talaromyces atroroseus</name>
    <dbReference type="NCBI Taxonomy" id="1441469"/>
    <lineage>
        <taxon>Eukaryota</taxon>
        <taxon>Fungi</taxon>
        <taxon>Dikarya</taxon>
        <taxon>Ascomycota</taxon>
        <taxon>Pezizomycotina</taxon>
        <taxon>Eurotiomycetes</taxon>
        <taxon>Eurotiomycetidae</taxon>
        <taxon>Eurotiales</taxon>
        <taxon>Trichocomaceae</taxon>
        <taxon>Talaromyces</taxon>
        <taxon>Talaromyces sect. Trachyspermi</taxon>
    </lineage>
</organism>
<feature type="domain" description="Xylanolytic transcriptional activator regulatory" evidence="6">
    <location>
        <begin position="186"/>
        <end position="466"/>
    </location>
</feature>
<protein>
    <recommendedName>
        <fullName evidence="6">Xylanolytic transcriptional activator regulatory domain-containing protein</fullName>
    </recommendedName>
</protein>
<dbReference type="EMBL" id="LFMY01000007">
    <property type="protein sequence ID" value="OKL59557.1"/>
    <property type="molecule type" value="Genomic_DNA"/>
</dbReference>
<keyword evidence="3" id="KW-0804">Transcription</keyword>
<dbReference type="RefSeq" id="XP_020119678.1">
    <property type="nucleotide sequence ID" value="XM_020267579.1"/>
</dbReference>
<dbReference type="OrthoDB" id="3989227at2759"/>
<reference evidence="7 8" key="1">
    <citation type="submission" date="2015-06" db="EMBL/GenBank/DDBJ databases">
        <title>Talaromyces atroroseus IBT 11181 draft genome.</title>
        <authorList>
            <person name="Rasmussen K.B."/>
            <person name="Rasmussen S."/>
            <person name="Petersen B."/>
            <person name="Sicheritz-Ponten T."/>
            <person name="Mortensen U.H."/>
            <person name="Thrane U."/>
        </authorList>
    </citation>
    <scope>NUCLEOTIDE SEQUENCE [LARGE SCALE GENOMIC DNA]</scope>
    <source>
        <strain evidence="7 8">IBT 11181</strain>
    </source>
</reference>
<evidence type="ECO:0000259" key="6">
    <source>
        <dbReference type="Pfam" id="PF04082"/>
    </source>
</evidence>
<keyword evidence="2" id="KW-0805">Transcription regulation</keyword>
<dbReference type="GO" id="GO:0008270">
    <property type="term" value="F:zinc ion binding"/>
    <property type="evidence" value="ECO:0007669"/>
    <property type="project" value="InterPro"/>
</dbReference>
<evidence type="ECO:0000256" key="3">
    <source>
        <dbReference type="ARBA" id="ARBA00023163"/>
    </source>
</evidence>
<dbReference type="PANTHER" id="PTHR31001">
    <property type="entry name" value="UNCHARACTERIZED TRANSCRIPTIONAL REGULATORY PROTEIN"/>
    <property type="match status" value="1"/>
</dbReference>
<keyword evidence="4" id="KW-0539">Nucleus</keyword>
<feature type="compositionally biased region" description="Polar residues" evidence="5">
    <location>
        <begin position="107"/>
        <end position="119"/>
    </location>
</feature>
<keyword evidence="8" id="KW-1185">Reference proteome</keyword>
<dbReference type="InterPro" id="IPR050613">
    <property type="entry name" value="Sec_Metabolite_Reg"/>
</dbReference>
<dbReference type="GO" id="GO:0003677">
    <property type="term" value="F:DNA binding"/>
    <property type="evidence" value="ECO:0007669"/>
    <property type="project" value="InterPro"/>
</dbReference>
<comment type="subcellular location">
    <subcellularLocation>
        <location evidence="1">Nucleus</location>
    </subcellularLocation>
</comment>
<feature type="compositionally biased region" description="Polar residues" evidence="5">
    <location>
        <begin position="89"/>
        <end position="100"/>
    </location>
</feature>